<reference evidence="2 3" key="1">
    <citation type="submission" date="2018-06" db="EMBL/GenBank/DDBJ databases">
        <authorList>
            <consortium name="Pathogen Informatics"/>
            <person name="Doyle S."/>
        </authorList>
    </citation>
    <scope>NUCLEOTIDE SEQUENCE [LARGE SCALE GENOMIC DNA]</scope>
    <source>
        <strain evidence="2 3">NCTC10376</strain>
    </source>
</reference>
<sequence length="146" mass="17020">MKKSENTLLQLEAALQRILNGKTKRIPEHRKLSVRAVEEEAGLGNGSCYYYKEFKLKVQSEAAKIKASSSITPIESDLEKLRFKRNEEKRIKIQYREQVDELKAMVAKMAAEHHQLSHALRKAHLKITQLENELIEQQRKQIVRIK</sequence>
<dbReference type="RefSeq" id="WP_069548602.1">
    <property type="nucleotide sequence ID" value="NZ_JAGSIH010000034.1"/>
</dbReference>
<name>A0A379F9D6_PROVU</name>
<evidence type="ECO:0000256" key="1">
    <source>
        <dbReference type="SAM" id="Coils"/>
    </source>
</evidence>
<feature type="coiled-coil region" evidence="1">
    <location>
        <begin position="85"/>
        <end position="140"/>
    </location>
</feature>
<evidence type="ECO:0000313" key="3">
    <source>
        <dbReference type="Proteomes" id="UP000254331"/>
    </source>
</evidence>
<dbReference type="EMBL" id="UGTW01000001">
    <property type="protein sequence ID" value="SUC16244.1"/>
    <property type="molecule type" value="Genomic_DNA"/>
</dbReference>
<proteinExistence type="predicted"/>
<dbReference type="AlphaFoldDB" id="A0A379F9D6"/>
<evidence type="ECO:0000313" key="2">
    <source>
        <dbReference type="EMBL" id="SUC16244.1"/>
    </source>
</evidence>
<dbReference type="Proteomes" id="UP000254331">
    <property type="component" value="Unassembled WGS sequence"/>
</dbReference>
<protein>
    <submittedName>
        <fullName evidence="2">Uncharacterized protein</fullName>
    </submittedName>
</protein>
<organism evidence="2 3">
    <name type="scientific">Proteus vulgaris</name>
    <dbReference type="NCBI Taxonomy" id="585"/>
    <lineage>
        <taxon>Bacteria</taxon>
        <taxon>Pseudomonadati</taxon>
        <taxon>Pseudomonadota</taxon>
        <taxon>Gammaproteobacteria</taxon>
        <taxon>Enterobacterales</taxon>
        <taxon>Morganellaceae</taxon>
        <taxon>Proteus</taxon>
    </lineage>
</organism>
<accession>A0A379F9D6</accession>
<gene>
    <name evidence="2" type="ORF">NCTC10376_02135</name>
</gene>
<keyword evidence="1" id="KW-0175">Coiled coil</keyword>